<evidence type="ECO:0000313" key="2">
    <source>
        <dbReference type="EMBL" id="KKM13568.1"/>
    </source>
</evidence>
<organism evidence="2">
    <name type="scientific">marine sediment metagenome</name>
    <dbReference type="NCBI Taxonomy" id="412755"/>
    <lineage>
        <taxon>unclassified sequences</taxon>
        <taxon>metagenomes</taxon>
        <taxon>ecological metagenomes</taxon>
    </lineage>
</organism>
<comment type="caution">
    <text evidence="2">The sequence shown here is derived from an EMBL/GenBank/DDBJ whole genome shotgun (WGS) entry which is preliminary data.</text>
</comment>
<proteinExistence type="predicted"/>
<feature type="transmembrane region" description="Helical" evidence="1">
    <location>
        <begin position="7"/>
        <end position="33"/>
    </location>
</feature>
<keyword evidence="1" id="KW-1133">Transmembrane helix</keyword>
<evidence type="ECO:0000256" key="1">
    <source>
        <dbReference type="SAM" id="Phobius"/>
    </source>
</evidence>
<sequence length="47" mass="5219">MSNVGQALLLLLFLFVGVVFIFLFGLIIGVMVIDICDWIKNYGKVEG</sequence>
<dbReference type="AlphaFoldDB" id="A0A0F9JUN9"/>
<name>A0A0F9JUN9_9ZZZZ</name>
<accession>A0A0F9JUN9</accession>
<gene>
    <name evidence="2" type="ORF">LCGC14_1714910</name>
</gene>
<protein>
    <submittedName>
        <fullName evidence="2">Uncharacterized protein</fullName>
    </submittedName>
</protein>
<dbReference type="EMBL" id="LAZR01015351">
    <property type="protein sequence ID" value="KKM13568.1"/>
    <property type="molecule type" value="Genomic_DNA"/>
</dbReference>
<keyword evidence="1" id="KW-0812">Transmembrane</keyword>
<keyword evidence="1" id="KW-0472">Membrane</keyword>
<reference evidence="2" key="1">
    <citation type="journal article" date="2015" name="Nature">
        <title>Complex archaea that bridge the gap between prokaryotes and eukaryotes.</title>
        <authorList>
            <person name="Spang A."/>
            <person name="Saw J.H."/>
            <person name="Jorgensen S.L."/>
            <person name="Zaremba-Niedzwiedzka K."/>
            <person name="Martijn J."/>
            <person name="Lind A.E."/>
            <person name="van Eijk R."/>
            <person name="Schleper C."/>
            <person name="Guy L."/>
            <person name="Ettema T.J."/>
        </authorList>
    </citation>
    <scope>NUCLEOTIDE SEQUENCE</scope>
</reference>